<evidence type="ECO:0000313" key="5">
    <source>
        <dbReference type="EMBL" id="KAG7661343.1"/>
    </source>
</evidence>
<dbReference type="InterPro" id="IPR039171">
    <property type="entry name" value="Cwc2/Slt11"/>
</dbReference>
<dbReference type="RefSeq" id="XP_049261576.1">
    <property type="nucleotide sequence ID" value="XM_049409168.1"/>
</dbReference>
<dbReference type="GO" id="GO:0003729">
    <property type="term" value="F:mRNA binding"/>
    <property type="evidence" value="ECO:0007669"/>
    <property type="project" value="TreeGrafter"/>
</dbReference>
<evidence type="ECO:0000256" key="2">
    <source>
        <dbReference type="PROSITE-ProRule" id="PRU00176"/>
    </source>
</evidence>
<feature type="region of interest" description="Disordered" evidence="3">
    <location>
        <begin position="331"/>
        <end position="376"/>
    </location>
</feature>
<feature type="compositionally biased region" description="Polar residues" evidence="3">
    <location>
        <begin position="787"/>
        <end position="808"/>
    </location>
</feature>
<feature type="compositionally biased region" description="Polar residues" evidence="3">
    <location>
        <begin position="416"/>
        <end position="433"/>
    </location>
</feature>
<accession>A0A8J5QIC0</accession>
<keyword evidence="1 2" id="KW-0694">RNA-binding</keyword>
<name>A0A8J5QIC0_9ASCO</name>
<dbReference type="EMBL" id="JAGSYN010000221">
    <property type="protein sequence ID" value="KAG7661343.1"/>
    <property type="molecule type" value="Genomic_DNA"/>
</dbReference>
<protein>
    <recommendedName>
        <fullName evidence="4">RRM domain-containing protein</fullName>
    </recommendedName>
</protein>
<dbReference type="GO" id="GO:0010494">
    <property type="term" value="C:cytoplasmic stress granule"/>
    <property type="evidence" value="ECO:0007669"/>
    <property type="project" value="TreeGrafter"/>
</dbReference>
<comment type="caution">
    <text evidence="5">The sequence shown here is derived from an EMBL/GenBank/DDBJ whole genome shotgun (WGS) entry which is preliminary data.</text>
</comment>
<feature type="region of interest" description="Disordered" evidence="3">
    <location>
        <begin position="787"/>
        <end position="822"/>
    </location>
</feature>
<dbReference type="OrthoDB" id="6407164at2759"/>
<dbReference type="PANTHER" id="PTHR14089">
    <property type="entry name" value="PRE-MRNA-SPLICING FACTOR RBM22"/>
    <property type="match status" value="1"/>
</dbReference>
<evidence type="ECO:0000313" key="6">
    <source>
        <dbReference type="Proteomes" id="UP000694255"/>
    </source>
</evidence>
<feature type="domain" description="RRM" evidence="4">
    <location>
        <begin position="564"/>
        <end position="639"/>
    </location>
</feature>
<proteinExistence type="predicted"/>
<dbReference type="AlphaFoldDB" id="A0A8J5QIC0"/>
<feature type="region of interest" description="Disordered" evidence="3">
    <location>
        <begin position="1105"/>
        <end position="1129"/>
    </location>
</feature>
<feature type="region of interest" description="Disordered" evidence="3">
    <location>
        <begin position="44"/>
        <end position="74"/>
    </location>
</feature>
<gene>
    <name evidence="5" type="ORF">J8A68_005135</name>
</gene>
<evidence type="ECO:0000256" key="1">
    <source>
        <dbReference type="ARBA" id="ARBA00022884"/>
    </source>
</evidence>
<organism evidence="5 6">
    <name type="scientific">[Candida] subhashii</name>
    <dbReference type="NCBI Taxonomy" id="561895"/>
    <lineage>
        <taxon>Eukaryota</taxon>
        <taxon>Fungi</taxon>
        <taxon>Dikarya</taxon>
        <taxon>Ascomycota</taxon>
        <taxon>Saccharomycotina</taxon>
        <taxon>Pichiomycetes</taxon>
        <taxon>Debaryomycetaceae</taxon>
        <taxon>Spathaspora</taxon>
    </lineage>
</organism>
<dbReference type="SMART" id="SM00360">
    <property type="entry name" value="RRM"/>
    <property type="match status" value="3"/>
</dbReference>
<feature type="compositionally biased region" description="Polar residues" evidence="3">
    <location>
        <begin position="1113"/>
        <end position="1129"/>
    </location>
</feature>
<sequence length="1129" mass="127341">MHSLTPLDLAYSQSMIPSNLLINSPYYTPPPSTRYLTHPNSSIHQVYQDSPNSSPSSSGSRLRKQSNRSSHTDVSSLPFLAPLNNTTLTSVNSSSSLLNYNTDQLNISRTIILKNISEAVTLQELLNEIDFGPIEYCKMFSKATPKGILATDPDVSNTLQVCHISFINSKISVMFHLKYVKSATNLNRLKEALKDSKYLKIQLHEGHNFNKGCTPNSSKPSNNQDFVKLKTLNYILDYNATRCLIVKFTIKDNLPEGIDSETRLEHIMQFIKNQCGKFGEVEDFKINLKSEPEEGETRIHGKILVHFSSIDSAIKGYENYNRRIQQDLIRLKDNEEGKPKKTSNEEDKATKKSNGDGKTTRKNKEGKAGRKNNSKDINEVHAKYDIKFIYVNFHKDRCDRTYVDGQHGPRPKDISPDSTSSRSANRINSSTLKRTSEEPSPAHSMKAESLANSTDIDQFIDGQTQNGLSIIDPISPNSSIVGDTSFESIPSDLNELDDDRNLSNRDLHSVVSSQITPTLMQLPHRPLQYHHPMSMSMPMAPPNTASSFVGNYPANPDPANIGNRTIYLGNLHSNTTIEEIANNVRAGGIVESIKYRPDKKVCFITFVDPNVALKFYLSHQAMHQLIIHGYDITVGWAKQHSGPLYRDIALAVTAGASRNVYIGIKVIKDPEERTKVKPRLPDEDELRNDFSKFGGMEQINFYHNKDCGFLNFLNIADAITVVEIFDCVPEDGRYQLRKLFKGIHTPEELDAFYYKYKDFKISFAKDRCGNPPKFSFKKRINGAAGSTYQQYQSQIHTPHSGSRASSTRGYEEYHKQTRMSETESYMEQTINEETAMVFGIINNQEREKEEQEARRKKEDEAQKEATQEAKDEVDADIGEVSEQVAGLNIENNNGHDYDGDADSEEDGADEDDDDDVSIIIESDSSLTEKSDVSKKSFSKKKNSKKPIYDKTRYQKVYHKRFHQSDSSLPMRNSLGSSSTLSLNSNFFNFNQPSGYSTPSAYGQPQPFYYVQTQLSHSSSSKATYYPPPQFYSVPAPQYYGIQEAYGGQARYVHNGGSPRTHHGTRKSNITSGSQLMAQYLAKSQNEDMFYTSTILPNNVEIDVDEDFDESFQEPPTANIPLSNRRTSRK</sequence>
<feature type="domain" description="RRM" evidence="4">
    <location>
        <begin position="673"/>
        <end position="766"/>
    </location>
</feature>
<evidence type="ECO:0000259" key="4">
    <source>
        <dbReference type="PROSITE" id="PS50102"/>
    </source>
</evidence>
<feature type="compositionally biased region" description="Acidic residues" evidence="3">
    <location>
        <begin position="899"/>
        <end position="916"/>
    </location>
</feature>
<feature type="compositionally biased region" description="Basic and acidic residues" evidence="3">
    <location>
        <begin position="846"/>
        <end position="872"/>
    </location>
</feature>
<feature type="compositionally biased region" description="Low complexity" evidence="3">
    <location>
        <begin position="50"/>
        <end position="60"/>
    </location>
</feature>
<feature type="region of interest" description="Disordered" evidence="3">
    <location>
        <begin position="846"/>
        <end position="949"/>
    </location>
</feature>
<reference evidence="5 6" key="1">
    <citation type="journal article" date="2021" name="DNA Res.">
        <title>Genome analysis of Candida subhashii reveals its hybrid nature and dual mitochondrial genome conformations.</title>
        <authorList>
            <person name="Mixao V."/>
            <person name="Hegedusova E."/>
            <person name="Saus E."/>
            <person name="Pryszcz L.P."/>
            <person name="Cillingova A."/>
            <person name="Nosek J."/>
            <person name="Gabaldon T."/>
        </authorList>
    </citation>
    <scope>NUCLEOTIDE SEQUENCE [LARGE SCALE GENOMIC DNA]</scope>
    <source>
        <strain evidence="5 6">CBS 10753</strain>
    </source>
</reference>
<evidence type="ECO:0000256" key="3">
    <source>
        <dbReference type="SAM" id="MobiDB-lite"/>
    </source>
</evidence>
<dbReference type="PROSITE" id="PS50102">
    <property type="entry name" value="RRM"/>
    <property type="match status" value="2"/>
</dbReference>
<dbReference type="GeneID" id="73471935"/>
<dbReference type="InterPro" id="IPR000504">
    <property type="entry name" value="RRM_dom"/>
</dbReference>
<dbReference type="Pfam" id="PF10378">
    <property type="entry name" value="RRM"/>
    <property type="match status" value="1"/>
</dbReference>
<keyword evidence="6" id="KW-1185">Reference proteome</keyword>
<dbReference type="Proteomes" id="UP000694255">
    <property type="component" value="Unassembled WGS sequence"/>
</dbReference>
<feature type="region of interest" description="Disordered" evidence="3">
    <location>
        <begin position="401"/>
        <end position="448"/>
    </location>
</feature>
<dbReference type="PANTHER" id="PTHR14089:SF8">
    <property type="entry name" value="RNA-BINDING PROTEIN MRN1"/>
    <property type="match status" value="1"/>
</dbReference>
<dbReference type="InterPro" id="IPR018835">
    <property type="entry name" value="RNA-binding_domain_put"/>
</dbReference>
<feature type="compositionally biased region" description="Basic and acidic residues" evidence="3">
    <location>
        <begin position="809"/>
        <end position="821"/>
    </location>
</feature>